<feature type="transmembrane region" description="Helical" evidence="1">
    <location>
        <begin position="129"/>
        <end position="148"/>
    </location>
</feature>
<sequence>MIMVVFFVKTAILNDNAFNDDNGEILMRLSGLTLLAALSAGAQAQTAEKDPYLDAAVSAQQVKALQEHTDPAVKKVVTEAIASEPRPQPLLQSEPAFSVAKSNMMTAAFNEAKVPDCLHSEGLKRQPTFFLSGYLALPFIAVAALRGVCN</sequence>
<dbReference type="RefSeq" id="WP_161047238.1">
    <property type="nucleotide sequence ID" value="NZ_WWCS01000019.1"/>
</dbReference>
<protein>
    <submittedName>
        <fullName evidence="2">Uncharacterized protein</fullName>
    </submittedName>
</protein>
<evidence type="ECO:0000313" key="3">
    <source>
        <dbReference type="Proteomes" id="UP000466332"/>
    </source>
</evidence>
<organism evidence="2 3">
    <name type="scientific">Duganella margarita</name>
    <dbReference type="NCBI Taxonomy" id="2692170"/>
    <lineage>
        <taxon>Bacteria</taxon>
        <taxon>Pseudomonadati</taxon>
        <taxon>Pseudomonadota</taxon>
        <taxon>Betaproteobacteria</taxon>
        <taxon>Burkholderiales</taxon>
        <taxon>Oxalobacteraceae</taxon>
        <taxon>Telluria group</taxon>
        <taxon>Duganella</taxon>
    </lineage>
</organism>
<accession>A0ABW9WME0</accession>
<keyword evidence="1" id="KW-1133">Transmembrane helix</keyword>
<dbReference type="Proteomes" id="UP000466332">
    <property type="component" value="Unassembled WGS sequence"/>
</dbReference>
<dbReference type="EMBL" id="WWCS01000019">
    <property type="protein sequence ID" value="MYN42324.1"/>
    <property type="molecule type" value="Genomic_DNA"/>
</dbReference>
<proteinExistence type="predicted"/>
<evidence type="ECO:0000256" key="1">
    <source>
        <dbReference type="SAM" id="Phobius"/>
    </source>
</evidence>
<keyword evidence="1" id="KW-0472">Membrane</keyword>
<name>A0ABW9WME0_9BURK</name>
<keyword evidence="1" id="KW-0812">Transmembrane</keyword>
<keyword evidence="3" id="KW-1185">Reference proteome</keyword>
<reference evidence="2 3" key="1">
    <citation type="submission" date="2019-12" db="EMBL/GenBank/DDBJ databases">
        <title>Novel species isolated from a subtropical stream in China.</title>
        <authorList>
            <person name="Lu H."/>
        </authorList>
    </citation>
    <scope>NUCLEOTIDE SEQUENCE [LARGE SCALE GENOMIC DNA]</scope>
    <source>
        <strain evidence="2 3">FT109W</strain>
    </source>
</reference>
<comment type="caution">
    <text evidence="2">The sequence shown here is derived from an EMBL/GenBank/DDBJ whole genome shotgun (WGS) entry which is preliminary data.</text>
</comment>
<evidence type="ECO:0000313" key="2">
    <source>
        <dbReference type="EMBL" id="MYN42324.1"/>
    </source>
</evidence>
<gene>
    <name evidence="2" type="ORF">GTP55_23560</name>
</gene>